<evidence type="ECO:0000313" key="12">
    <source>
        <dbReference type="Ensembl" id="ENSSHAP00000029145.1"/>
    </source>
</evidence>
<keyword evidence="6 11" id="KW-0560">Oxidoreductase</keyword>
<evidence type="ECO:0000256" key="3">
    <source>
        <dbReference type="ARBA" id="ARBA00022617"/>
    </source>
</evidence>
<dbReference type="PROSITE" id="PS00086">
    <property type="entry name" value="CYTOCHROME_P450"/>
    <property type="match status" value="1"/>
</dbReference>
<dbReference type="FunFam" id="1.10.630.10:FF:000005">
    <property type="entry name" value="cytochrome P450 4F22 isoform X2"/>
    <property type="match status" value="1"/>
</dbReference>
<dbReference type="GO" id="GO:0006629">
    <property type="term" value="P:lipid metabolic process"/>
    <property type="evidence" value="ECO:0007669"/>
    <property type="project" value="UniProtKB-ARBA"/>
</dbReference>
<dbReference type="AlphaFoldDB" id="A0A7N4NVY2"/>
<dbReference type="SUPFAM" id="SSF48264">
    <property type="entry name" value="Cytochrome P450"/>
    <property type="match status" value="1"/>
</dbReference>
<organism evidence="12 13">
    <name type="scientific">Sarcophilus harrisii</name>
    <name type="common">Tasmanian devil</name>
    <name type="synonym">Sarcophilus laniarius</name>
    <dbReference type="NCBI Taxonomy" id="9305"/>
    <lineage>
        <taxon>Eukaryota</taxon>
        <taxon>Metazoa</taxon>
        <taxon>Chordata</taxon>
        <taxon>Craniata</taxon>
        <taxon>Vertebrata</taxon>
        <taxon>Euteleostomi</taxon>
        <taxon>Mammalia</taxon>
        <taxon>Metatheria</taxon>
        <taxon>Dasyuromorphia</taxon>
        <taxon>Dasyuridae</taxon>
        <taxon>Sarcophilus</taxon>
    </lineage>
</organism>
<dbReference type="PANTHER" id="PTHR24291:SF39">
    <property type="entry name" value="CYTOCHROME P450 4A11-RELATED"/>
    <property type="match status" value="1"/>
</dbReference>
<reference evidence="12" key="2">
    <citation type="submission" date="2025-08" db="UniProtKB">
        <authorList>
            <consortium name="Ensembl"/>
        </authorList>
    </citation>
    <scope>IDENTIFICATION</scope>
</reference>
<dbReference type="Gene3D" id="1.10.630.10">
    <property type="entry name" value="Cytochrome P450"/>
    <property type="match status" value="1"/>
</dbReference>
<dbReference type="InterPro" id="IPR001128">
    <property type="entry name" value="Cyt_P450"/>
</dbReference>
<accession>A0A7N4NVY2</accession>
<dbReference type="PRINTS" id="PR00463">
    <property type="entry name" value="EP450I"/>
</dbReference>
<dbReference type="CDD" id="cd20678">
    <property type="entry name" value="CYP4B-like"/>
    <property type="match status" value="1"/>
</dbReference>
<dbReference type="GeneTree" id="ENSGT00940000155173"/>
<comment type="subcellular location">
    <subcellularLocation>
        <location evidence="1">Endoplasmic reticulum membrane</location>
    </subcellularLocation>
</comment>
<keyword evidence="4 10" id="KW-0479">Metal-binding</keyword>
<comment type="similarity">
    <text evidence="2 11">Belongs to the cytochrome P450 family.</text>
</comment>
<dbReference type="InterPro" id="IPR002401">
    <property type="entry name" value="Cyt_P450_E_grp-I"/>
</dbReference>
<dbReference type="InterPro" id="IPR050196">
    <property type="entry name" value="Cytochrome_P450_Monoox"/>
</dbReference>
<evidence type="ECO:0000256" key="1">
    <source>
        <dbReference type="ARBA" id="ARBA00004586"/>
    </source>
</evidence>
<evidence type="ECO:0000256" key="10">
    <source>
        <dbReference type="PIRSR" id="PIRSR602401-1"/>
    </source>
</evidence>
<keyword evidence="7 10" id="KW-0408">Iron</keyword>
<gene>
    <name evidence="12" type="primary">LOC100930522</name>
</gene>
<dbReference type="InterPro" id="IPR036396">
    <property type="entry name" value="Cyt_P450_sf"/>
</dbReference>
<evidence type="ECO:0000313" key="13">
    <source>
        <dbReference type="Proteomes" id="UP000007648"/>
    </source>
</evidence>
<dbReference type="FunCoup" id="A0A7N4NVY2">
    <property type="interactions" value="140"/>
</dbReference>
<dbReference type="Pfam" id="PF00067">
    <property type="entry name" value="p450"/>
    <property type="match status" value="1"/>
</dbReference>
<reference evidence="12 13" key="1">
    <citation type="journal article" date="2011" name="Proc. Natl. Acad. Sci. U.S.A.">
        <title>Genetic diversity and population structure of the endangered marsupial Sarcophilus harrisii (Tasmanian devil).</title>
        <authorList>
            <person name="Miller W."/>
            <person name="Hayes V.M."/>
            <person name="Ratan A."/>
            <person name="Petersen D.C."/>
            <person name="Wittekindt N.E."/>
            <person name="Miller J."/>
            <person name="Walenz B."/>
            <person name="Knight J."/>
            <person name="Qi J."/>
            <person name="Zhao F."/>
            <person name="Wang Q."/>
            <person name="Bedoya-Reina O.C."/>
            <person name="Katiyar N."/>
            <person name="Tomsho L.P."/>
            <person name="Kasson L.M."/>
            <person name="Hardie R.A."/>
            <person name="Woodbridge P."/>
            <person name="Tindall E.A."/>
            <person name="Bertelsen M.F."/>
            <person name="Dixon D."/>
            <person name="Pyecroft S."/>
            <person name="Helgen K.M."/>
            <person name="Lesk A.M."/>
            <person name="Pringle T.H."/>
            <person name="Patterson N."/>
            <person name="Zhang Y."/>
            <person name="Kreiss A."/>
            <person name="Woods G.M."/>
            <person name="Jones M.E."/>
            <person name="Schuster S.C."/>
        </authorList>
    </citation>
    <scope>NUCLEOTIDE SEQUENCE [LARGE SCALE GENOMIC DNA]</scope>
</reference>
<dbReference type="Proteomes" id="UP000007648">
    <property type="component" value="Unassembled WGS sequence"/>
</dbReference>
<keyword evidence="9" id="KW-0472">Membrane</keyword>
<evidence type="ECO:0000256" key="5">
    <source>
        <dbReference type="ARBA" id="ARBA00022824"/>
    </source>
</evidence>
<dbReference type="GO" id="GO:0020037">
    <property type="term" value="F:heme binding"/>
    <property type="evidence" value="ECO:0007669"/>
    <property type="project" value="InterPro"/>
</dbReference>
<keyword evidence="5" id="KW-0256">Endoplasmic reticulum</keyword>
<keyword evidence="3 10" id="KW-0349">Heme</keyword>
<evidence type="ECO:0000256" key="2">
    <source>
        <dbReference type="ARBA" id="ARBA00010617"/>
    </source>
</evidence>
<evidence type="ECO:0000256" key="7">
    <source>
        <dbReference type="ARBA" id="ARBA00023004"/>
    </source>
</evidence>
<evidence type="ECO:0008006" key="14">
    <source>
        <dbReference type="Google" id="ProtNLM"/>
    </source>
</evidence>
<evidence type="ECO:0000256" key="11">
    <source>
        <dbReference type="RuleBase" id="RU000461"/>
    </source>
</evidence>
<evidence type="ECO:0000256" key="4">
    <source>
        <dbReference type="ARBA" id="ARBA00022723"/>
    </source>
</evidence>
<dbReference type="PRINTS" id="PR00385">
    <property type="entry name" value="P450"/>
</dbReference>
<dbReference type="InParanoid" id="A0A7N4NVY2"/>
<keyword evidence="13" id="KW-1185">Reference proteome</keyword>
<dbReference type="PANTHER" id="PTHR24291">
    <property type="entry name" value="CYTOCHROME P450 FAMILY 4"/>
    <property type="match status" value="1"/>
</dbReference>
<dbReference type="GO" id="GO:0016712">
    <property type="term" value="F:oxidoreductase activity, acting on paired donors, with incorporation or reduction of molecular oxygen, reduced flavin or flavoprotein as one donor, and incorporation of one atom of oxygen"/>
    <property type="evidence" value="ECO:0007669"/>
    <property type="project" value="UniProtKB-ARBA"/>
</dbReference>
<name>A0A7N4NVY2_SARHA</name>
<dbReference type="GO" id="GO:0005506">
    <property type="term" value="F:iron ion binding"/>
    <property type="evidence" value="ECO:0007669"/>
    <property type="project" value="InterPro"/>
</dbReference>
<comment type="cofactor">
    <cofactor evidence="10">
        <name>heme</name>
        <dbReference type="ChEBI" id="CHEBI:30413"/>
    </cofactor>
</comment>
<proteinExistence type="inferred from homology"/>
<evidence type="ECO:0000256" key="9">
    <source>
        <dbReference type="ARBA" id="ARBA00023136"/>
    </source>
</evidence>
<protein>
    <recommendedName>
        <fullName evidence="14">Cytochrome P450 family 4 subfamily X member 1</fullName>
    </recommendedName>
</protein>
<dbReference type="GO" id="GO:0005789">
    <property type="term" value="C:endoplasmic reticulum membrane"/>
    <property type="evidence" value="ECO:0007669"/>
    <property type="project" value="UniProtKB-SubCell"/>
</dbReference>
<feature type="binding site" description="axial binding residue" evidence="10">
    <location>
        <position position="574"/>
    </location>
    <ligand>
        <name>heme</name>
        <dbReference type="ChEBI" id="CHEBI:30413"/>
    </ligand>
    <ligandPart>
        <name>Fe</name>
        <dbReference type="ChEBI" id="CHEBI:18248"/>
    </ligandPart>
</feature>
<sequence length="627" mass="72095">MIKQHRTSQKQVPSALILAPPGAPQNSLTYRINTSRYGGACGRESPRTRGGDQKGRLRKARECRRGRGWRERSPQGSVAPRRDFQARKASASLLLWSTQSHRPFPILRSIPGVSGAMGSDAAPSWLETHRARPLHLALTFALALLLLQVVKLYLRRQGLLRALRLFPGPPTHWLLGNQREFYLEKELQQFDMLVEKYPCAFPRWVGAFQVLLNIYDPEYVKILLNRRDPKIQLGYKFIVPWVGKGLLSLEGKKWYQHRHLLTPAFHFSILKPYIHVINDSVCRMLDAWGKLSTQDSSVEICEPIRLMTLDSIMKCAFNVQTSSQTESFSINYLSTVTKLSELIFHRLHSYLHHNDLIYRWSSQGQEFQALCQIAHQYAAKIIQERREALKNDSEQDKIRKKKYLDFLDVLLCAKSEIGEGLSDEELEAELNTFVFGGHDTTASSLSWLFYCMAMNPDHQHQCREEIRDILKSGDTITWDHLDQMPYSTMCIKEALRLYPPEITIARELSKPITFPDGRSLPTGMIVVLNIWALHHNPAVWENPQVFDPQRFSQENSMKRHSYAFLPFSAGPRNCIGQQFAMLELKVGLALTLLRFELVSDPEKPPIPMPHLVLRSKNGIHLYLKPFH</sequence>
<evidence type="ECO:0000256" key="8">
    <source>
        <dbReference type="ARBA" id="ARBA00023033"/>
    </source>
</evidence>
<dbReference type="Ensembl" id="ENSSHAT00000037719.1">
    <property type="protein sequence ID" value="ENSSHAP00000029145.1"/>
    <property type="gene ID" value="ENSSHAG00000011157.2"/>
</dbReference>
<keyword evidence="8 11" id="KW-0503">Monooxygenase</keyword>
<evidence type="ECO:0000256" key="6">
    <source>
        <dbReference type="ARBA" id="ARBA00023002"/>
    </source>
</evidence>
<reference evidence="12" key="3">
    <citation type="submission" date="2025-09" db="UniProtKB">
        <authorList>
            <consortium name="Ensembl"/>
        </authorList>
    </citation>
    <scope>IDENTIFICATION</scope>
</reference>
<dbReference type="InterPro" id="IPR017972">
    <property type="entry name" value="Cyt_P450_CS"/>
</dbReference>